<keyword evidence="2" id="KW-1185">Reference proteome</keyword>
<evidence type="ECO:0000313" key="1">
    <source>
        <dbReference type="EMBL" id="MXQ54172.1"/>
    </source>
</evidence>
<reference evidence="1 2" key="1">
    <citation type="submission" date="2019-12" db="EMBL/GenBank/DDBJ databases">
        <title>Whole-genome analyses of novel actinobacteria.</title>
        <authorList>
            <person name="Sahin N."/>
            <person name="Saygin H."/>
        </authorList>
    </citation>
    <scope>NUCLEOTIDE SEQUENCE [LARGE SCALE GENOMIC DNA]</scope>
    <source>
        <strain evidence="1 2">KC615</strain>
    </source>
</reference>
<gene>
    <name evidence="1" type="ORF">GSM42_10685</name>
</gene>
<dbReference type="EMBL" id="WUUL01000006">
    <property type="protein sequence ID" value="MXQ54172.1"/>
    <property type="molecule type" value="Genomic_DNA"/>
</dbReference>
<evidence type="ECO:0000313" key="2">
    <source>
        <dbReference type="Proteomes" id="UP000430692"/>
    </source>
</evidence>
<proteinExistence type="predicted"/>
<protein>
    <submittedName>
        <fullName evidence="1">Uncharacterized protein</fullName>
    </submittedName>
</protein>
<sequence>MTKNKQPSEDQKRALRGYLNELGNLIEDAKKLTEKTLNTSPALAKKVDKIHSAICKMRIEEDVTGHLLTIYFLLDGAPEIAPSPEYKSTLPDIIRSAVSSWERAKLNLEKLIS</sequence>
<name>A0A6I4W1M5_9BACL</name>
<dbReference type="AlphaFoldDB" id="A0A6I4W1M5"/>
<accession>A0A6I4W1M5</accession>
<dbReference type="Proteomes" id="UP000430692">
    <property type="component" value="Unassembled WGS sequence"/>
</dbReference>
<organism evidence="1 2">
    <name type="scientific">Shimazuella alba</name>
    <dbReference type="NCBI Taxonomy" id="2690964"/>
    <lineage>
        <taxon>Bacteria</taxon>
        <taxon>Bacillati</taxon>
        <taxon>Bacillota</taxon>
        <taxon>Bacilli</taxon>
        <taxon>Bacillales</taxon>
        <taxon>Thermoactinomycetaceae</taxon>
        <taxon>Shimazuella</taxon>
    </lineage>
</organism>
<comment type="caution">
    <text evidence="1">The sequence shown here is derived from an EMBL/GenBank/DDBJ whole genome shotgun (WGS) entry which is preliminary data.</text>
</comment>
<dbReference type="RefSeq" id="WP_160801528.1">
    <property type="nucleotide sequence ID" value="NZ_WUUL01000006.1"/>
</dbReference>